<keyword evidence="3" id="KW-1185">Reference proteome</keyword>
<dbReference type="RefSeq" id="WP_187793174.1">
    <property type="nucleotide sequence ID" value="NZ_JACOQL010000002.1"/>
</dbReference>
<proteinExistence type="predicted"/>
<name>A0A926GGP2_9RHOB</name>
<dbReference type="Proteomes" id="UP000608594">
    <property type="component" value="Unassembled WGS sequence"/>
</dbReference>
<dbReference type="EMBL" id="JACOQL010000002">
    <property type="protein sequence ID" value="MBC9246717.1"/>
    <property type="molecule type" value="Genomic_DNA"/>
</dbReference>
<sequence>MTYQLKELGDDRFELFELRPRSVGVLTNRRIAERFVDFLDSIDEEHQQVLEDIEFDIPLPQPDAITIEDGDFDPSQHPGFLQPEATPAPAPAPELAKPVEDETPLREAYRRLEAGEQLSVVADETGIAMPKLRGLWANKIRYSKEAANQDEAMLEAECTTCRRRYRPSASDEGLCSRCVRDLGRS</sequence>
<dbReference type="AlphaFoldDB" id="A0A926GGP2"/>
<evidence type="ECO:0000256" key="1">
    <source>
        <dbReference type="SAM" id="MobiDB-lite"/>
    </source>
</evidence>
<feature type="region of interest" description="Disordered" evidence="1">
    <location>
        <begin position="77"/>
        <end position="101"/>
    </location>
</feature>
<comment type="caution">
    <text evidence="2">The sequence shown here is derived from an EMBL/GenBank/DDBJ whole genome shotgun (WGS) entry which is preliminary data.</text>
</comment>
<organism evidence="2 3">
    <name type="scientific">Paracoccus amoyensis</name>
    <dbReference type="NCBI Taxonomy" id="2760093"/>
    <lineage>
        <taxon>Bacteria</taxon>
        <taxon>Pseudomonadati</taxon>
        <taxon>Pseudomonadota</taxon>
        <taxon>Alphaproteobacteria</taxon>
        <taxon>Rhodobacterales</taxon>
        <taxon>Paracoccaceae</taxon>
        <taxon>Paracoccus</taxon>
    </lineage>
</organism>
<protein>
    <submittedName>
        <fullName evidence="2">Uncharacterized protein</fullName>
    </submittedName>
</protein>
<gene>
    <name evidence="2" type="ORF">H4P12_08325</name>
</gene>
<evidence type="ECO:0000313" key="2">
    <source>
        <dbReference type="EMBL" id="MBC9246717.1"/>
    </source>
</evidence>
<reference evidence="2" key="1">
    <citation type="submission" date="2020-08" db="EMBL/GenBank/DDBJ databases">
        <title>Paracoccus amoyensis sp. nov., isolated from the surface seawater at coast of Xiamen, Fujian.</title>
        <authorList>
            <person name="Lyu L."/>
        </authorList>
    </citation>
    <scope>NUCLEOTIDE SEQUENCE</scope>
    <source>
        <strain evidence="2">11-3</strain>
    </source>
</reference>
<evidence type="ECO:0000313" key="3">
    <source>
        <dbReference type="Proteomes" id="UP000608594"/>
    </source>
</evidence>
<accession>A0A926GGP2</accession>